<accession>K9N0D7</accession>
<feature type="region of interest" description="Disordered" evidence="4">
    <location>
        <begin position="50"/>
        <end position="82"/>
    </location>
</feature>
<reference evidence="6" key="1">
    <citation type="journal article" date="2013" name="Toxicon">
        <title>Gene expression analysis by ESTs sequencing of the Brazilian frog Phyllomedusa nordestina skin glands.</title>
        <authorList>
            <person name="Neiva M."/>
            <person name="Vargas D.C."/>
            <person name="Conceicao K."/>
            <person name="Radis-Baptista G."/>
            <person name="Assakura M.T."/>
            <person name="Jared C."/>
            <person name="Hayashi M.A."/>
        </authorList>
    </citation>
    <scope>NUCLEOTIDE SEQUENCE</scope>
    <source>
        <strain evidence="6">TP02</strain>
    </source>
</reference>
<keyword evidence="3" id="KW-0732">Signal</keyword>
<protein>
    <submittedName>
        <fullName evidence="6">Tryptophyllin</fullName>
    </submittedName>
</protein>
<sequence>SRTERFQYYKIPSTVGKLYRPVMAFLKKSLFLVLFLGFISISFCDEEKIQDDDEASEREEKKEIHEEGNQEERRAVPPQGWM</sequence>
<name>K9N0D7_PITNO</name>
<evidence type="ECO:0000256" key="2">
    <source>
        <dbReference type="ARBA" id="ARBA00022525"/>
    </source>
</evidence>
<evidence type="ECO:0000256" key="4">
    <source>
        <dbReference type="SAM" id="MobiDB-lite"/>
    </source>
</evidence>
<feature type="non-terminal residue" evidence="6">
    <location>
        <position position="1"/>
    </location>
</feature>
<evidence type="ECO:0000256" key="1">
    <source>
        <dbReference type="ARBA" id="ARBA00004613"/>
    </source>
</evidence>
<dbReference type="AlphaFoldDB" id="K9N0D7"/>
<evidence type="ECO:0000256" key="3">
    <source>
        <dbReference type="ARBA" id="ARBA00022729"/>
    </source>
</evidence>
<feature type="compositionally biased region" description="Basic and acidic residues" evidence="4">
    <location>
        <begin position="58"/>
        <end position="75"/>
    </location>
</feature>
<organism evidence="6">
    <name type="scientific">Pithecopus nordestinus</name>
    <name type="common">Northeastern Brazilian leaf frog</name>
    <name type="synonym">Phyllomedusa nordestina</name>
    <dbReference type="NCBI Taxonomy" id="2034992"/>
    <lineage>
        <taxon>Eukaryota</taxon>
        <taxon>Metazoa</taxon>
        <taxon>Chordata</taxon>
        <taxon>Craniata</taxon>
        <taxon>Vertebrata</taxon>
        <taxon>Euteleostomi</taxon>
        <taxon>Amphibia</taxon>
        <taxon>Batrachia</taxon>
        <taxon>Anura</taxon>
        <taxon>Neobatrachia</taxon>
        <taxon>Hyloidea</taxon>
        <taxon>Hylidae</taxon>
        <taxon>Phyllomedusinae</taxon>
        <taxon>Pithecopus</taxon>
    </lineage>
</organism>
<evidence type="ECO:0000259" key="5">
    <source>
        <dbReference type="Pfam" id="PF03032"/>
    </source>
</evidence>
<comment type="subcellular location">
    <subcellularLocation>
        <location evidence="1">Secreted</location>
    </subcellularLocation>
</comment>
<feature type="domain" description="Frog antimicrobial peptide propeptide" evidence="5">
    <location>
        <begin position="24"/>
        <end position="67"/>
    </location>
</feature>
<keyword evidence="2" id="KW-0964">Secreted</keyword>
<dbReference type="GO" id="GO:0005576">
    <property type="term" value="C:extracellular region"/>
    <property type="evidence" value="ECO:0007669"/>
    <property type="project" value="UniProtKB-SubCell"/>
</dbReference>
<proteinExistence type="evidence at transcript level"/>
<evidence type="ECO:0000313" key="6">
    <source>
        <dbReference type="EMBL" id="AFY11400.1"/>
    </source>
</evidence>
<dbReference type="InterPro" id="IPR004275">
    <property type="entry name" value="Frog_antimicrobial_propeptide"/>
</dbReference>
<feature type="non-terminal residue" evidence="6">
    <location>
        <position position="82"/>
    </location>
</feature>
<dbReference type="Pfam" id="PF03032">
    <property type="entry name" value="FSAP_sig_propep"/>
    <property type="match status" value="1"/>
</dbReference>
<dbReference type="EMBL" id="JX879757">
    <property type="protein sequence ID" value="AFY11400.1"/>
    <property type="molecule type" value="mRNA"/>
</dbReference>